<protein>
    <submittedName>
        <fullName evidence="1">Uncharacterized protein</fullName>
    </submittedName>
</protein>
<dbReference type="HOGENOM" id="CLU_2198846_0_0_1"/>
<dbReference type="VEuPathDB" id="FungiDB:TEQG_00962"/>
<dbReference type="EMBL" id="DS995720">
    <property type="protein sequence ID" value="EGE01920.1"/>
    <property type="molecule type" value="Genomic_DNA"/>
</dbReference>
<accession>F2PJ53</accession>
<organism evidence="1 2">
    <name type="scientific">Trichophyton equinum (strain ATCC MYA-4606 / CBS 127.97)</name>
    <name type="common">Horse ringworm fungus</name>
    <dbReference type="NCBI Taxonomy" id="559882"/>
    <lineage>
        <taxon>Eukaryota</taxon>
        <taxon>Fungi</taxon>
        <taxon>Dikarya</taxon>
        <taxon>Ascomycota</taxon>
        <taxon>Pezizomycotina</taxon>
        <taxon>Eurotiomycetes</taxon>
        <taxon>Eurotiomycetidae</taxon>
        <taxon>Onygenales</taxon>
        <taxon>Arthrodermataceae</taxon>
        <taxon>Trichophyton</taxon>
    </lineage>
</organism>
<dbReference type="AlphaFoldDB" id="F2PJ53"/>
<evidence type="ECO:0000313" key="2">
    <source>
        <dbReference type="Proteomes" id="UP000009169"/>
    </source>
</evidence>
<proteinExistence type="predicted"/>
<keyword evidence="2" id="KW-1185">Reference proteome</keyword>
<gene>
    <name evidence="1" type="ORF">TEQG_00962</name>
</gene>
<evidence type="ECO:0000313" key="1">
    <source>
        <dbReference type="EMBL" id="EGE01920.1"/>
    </source>
</evidence>
<reference evidence="2" key="1">
    <citation type="journal article" date="2012" name="MBio">
        <title>Comparative genome analysis of Trichophyton rubrum and related dermatophytes reveals candidate genes involved in infection.</title>
        <authorList>
            <person name="Martinez D.A."/>
            <person name="Oliver B.G."/>
            <person name="Graeser Y."/>
            <person name="Goldberg J.M."/>
            <person name="Li W."/>
            <person name="Martinez-Rossi N.M."/>
            <person name="Monod M."/>
            <person name="Shelest E."/>
            <person name="Barton R.C."/>
            <person name="Birch E."/>
            <person name="Brakhage A.A."/>
            <person name="Chen Z."/>
            <person name="Gurr S.J."/>
            <person name="Heiman D."/>
            <person name="Heitman J."/>
            <person name="Kosti I."/>
            <person name="Rossi A."/>
            <person name="Saif S."/>
            <person name="Samalova M."/>
            <person name="Saunders C.W."/>
            <person name="Shea T."/>
            <person name="Summerbell R.C."/>
            <person name="Xu J."/>
            <person name="Young S."/>
            <person name="Zeng Q."/>
            <person name="Birren B.W."/>
            <person name="Cuomo C.A."/>
            <person name="White T.C."/>
        </authorList>
    </citation>
    <scope>NUCLEOTIDE SEQUENCE [LARGE SCALE GENOMIC DNA]</scope>
    <source>
        <strain evidence="2">ATCC MYA-4606 / CBS 127.97</strain>
    </source>
</reference>
<sequence>MAERASDLCCSLGIIIIIITCWQGEVTLSLARIVSRTQPLAVRGGAGAGVAQSDLMLGWVEKKNSLRAGGSDRRTFGRQIFRLDQQFLLRGVTGLAGPSFAPSPRTPK</sequence>
<name>F2PJ53_TRIEC</name>
<dbReference type="Proteomes" id="UP000009169">
    <property type="component" value="Unassembled WGS sequence"/>
</dbReference>